<protein>
    <submittedName>
        <fullName evidence="2">Uncharacterized protein</fullName>
    </submittedName>
</protein>
<keyword evidence="1" id="KW-1133">Transmembrane helix</keyword>
<feature type="transmembrane region" description="Helical" evidence="1">
    <location>
        <begin position="65"/>
        <end position="86"/>
    </location>
</feature>
<reference evidence="2 3" key="1">
    <citation type="submission" date="2023-10" db="EMBL/GenBank/DDBJ databases">
        <title>Surface-active antibiotics is a multifunctional adaptation for post-fire microbes.</title>
        <authorList>
            <person name="Liu M.D."/>
            <person name="Du Y."/>
            <person name="Koupaei S.K."/>
            <person name="Kim N.R."/>
            <person name="Zhang W."/>
            <person name="Traxler M.F."/>
        </authorList>
    </citation>
    <scope>NUCLEOTIDE SEQUENCE [LARGE SCALE GENOMIC DNA]</scope>
    <source>
        <strain evidence="2 3">F3</strain>
    </source>
</reference>
<dbReference type="RefSeq" id="WP_317020965.1">
    <property type="nucleotide sequence ID" value="NZ_CP136513.1"/>
</dbReference>
<evidence type="ECO:0000256" key="1">
    <source>
        <dbReference type="SAM" id="Phobius"/>
    </source>
</evidence>
<accession>A0ABZ0ENF2</accession>
<feature type="transmembrane region" description="Helical" evidence="1">
    <location>
        <begin position="7"/>
        <end position="25"/>
    </location>
</feature>
<evidence type="ECO:0000313" key="2">
    <source>
        <dbReference type="EMBL" id="WOD18718.1"/>
    </source>
</evidence>
<gene>
    <name evidence="2" type="ORF">RW095_39155</name>
</gene>
<keyword evidence="1" id="KW-0812">Transmembrane</keyword>
<keyword evidence="1" id="KW-0472">Membrane</keyword>
<sequence>MAKLLRYVVWIAISLAGGWRLTYHIDDMFPGNMPDSVDMFIRFCLEVVGRSDLANPDDMEVLALLLYWAIAALLVGALIFLCYIGARALLLKRGP</sequence>
<dbReference type="Proteomes" id="UP001302652">
    <property type="component" value="Chromosome 1"/>
</dbReference>
<name>A0ABZ0ENF2_9BURK</name>
<evidence type="ECO:0000313" key="3">
    <source>
        <dbReference type="Proteomes" id="UP001302652"/>
    </source>
</evidence>
<keyword evidence="3" id="KW-1185">Reference proteome</keyword>
<dbReference type="EMBL" id="CP136513">
    <property type="protein sequence ID" value="WOD18718.1"/>
    <property type="molecule type" value="Genomic_DNA"/>
</dbReference>
<organism evidence="2 3">
    <name type="scientific">Paraburkholderia kirstenboschensis</name>
    <dbReference type="NCBI Taxonomy" id="1245436"/>
    <lineage>
        <taxon>Bacteria</taxon>
        <taxon>Pseudomonadati</taxon>
        <taxon>Pseudomonadota</taxon>
        <taxon>Betaproteobacteria</taxon>
        <taxon>Burkholderiales</taxon>
        <taxon>Burkholderiaceae</taxon>
        <taxon>Paraburkholderia</taxon>
    </lineage>
</organism>
<proteinExistence type="predicted"/>